<keyword evidence="3" id="KW-1185">Reference proteome</keyword>
<reference evidence="2 3" key="1">
    <citation type="journal article" date="2019" name="Sci. Rep.">
        <title>Orb-weaving spider Araneus ventricosus genome elucidates the spidroin gene catalogue.</title>
        <authorList>
            <person name="Kono N."/>
            <person name="Nakamura H."/>
            <person name="Ohtoshi R."/>
            <person name="Moran D.A.P."/>
            <person name="Shinohara A."/>
            <person name="Yoshida Y."/>
            <person name="Fujiwara M."/>
            <person name="Mori M."/>
            <person name="Tomita M."/>
            <person name="Arakawa K."/>
        </authorList>
    </citation>
    <scope>NUCLEOTIDE SEQUENCE [LARGE SCALE GENOMIC DNA]</scope>
</reference>
<feature type="compositionally biased region" description="Basic and acidic residues" evidence="1">
    <location>
        <begin position="27"/>
        <end position="49"/>
    </location>
</feature>
<sequence>MPSEKRGVPGNKFNRSPSSSSISFPPQKERDASRAEIERPIPPEGETIDRSCRYWAGDNRKRTIRLYLLIMIRFFWKSPVGAGDGFDPGGHEMRR</sequence>
<evidence type="ECO:0000256" key="1">
    <source>
        <dbReference type="SAM" id="MobiDB-lite"/>
    </source>
</evidence>
<accession>A0A4Y2CR56</accession>
<name>A0A4Y2CR56_ARAVE</name>
<dbReference type="EMBL" id="BGPR01000234">
    <property type="protein sequence ID" value="GBM06863.1"/>
    <property type="molecule type" value="Genomic_DNA"/>
</dbReference>
<organism evidence="2 3">
    <name type="scientific">Araneus ventricosus</name>
    <name type="common">Orbweaver spider</name>
    <name type="synonym">Epeira ventricosa</name>
    <dbReference type="NCBI Taxonomy" id="182803"/>
    <lineage>
        <taxon>Eukaryota</taxon>
        <taxon>Metazoa</taxon>
        <taxon>Ecdysozoa</taxon>
        <taxon>Arthropoda</taxon>
        <taxon>Chelicerata</taxon>
        <taxon>Arachnida</taxon>
        <taxon>Araneae</taxon>
        <taxon>Araneomorphae</taxon>
        <taxon>Entelegynae</taxon>
        <taxon>Araneoidea</taxon>
        <taxon>Araneidae</taxon>
        <taxon>Araneus</taxon>
    </lineage>
</organism>
<feature type="compositionally biased region" description="Low complexity" evidence="1">
    <location>
        <begin position="16"/>
        <end position="26"/>
    </location>
</feature>
<evidence type="ECO:0000313" key="2">
    <source>
        <dbReference type="EMBL" id="GBM06863.1"/>
    </source>
</evidence>
<feature type="region of interest" description="Disordered" evidence="1">
    <location>
        <begin position="1"/>
        <end position="49"/>
    </location>
</feature>
<proteinExistence type="predicted"/>
<dbReference type="AlphaFoldDB" id="A0A4Y2CR56"/>
<gene>
    <name evidence="2" type="ORF">AVEN_173616_1</name>
</gene>
<evidence type="ECO:0000313" key="3">
    <source>
        <dbReference type="Proteomes" id="UP000499080"/>
    </source>
</evidence>
<comment type="caution">
    <text evidence="2">The sequence shown here is derived from an EMBL/GenBank/DDBJ whole genome shotgun (WGS) entry which is preliminary data.</text>
</comment>
<protein>
    <submittedName>
        <fullName evidence="2">Uncharacterized protein</fullName>
    </submittedName>
</protein>
<dbReference type="Proteomes" id="UP000499080">
    <property type="component" value="Unassembled WGS sequence"/>
</dbReference>